<gene>
    <name evidence="1" type="ORF">SAMN04488052_103377</name>
</gene>
<evidence type="ECO:0000313" key="1">
    <source>
        <dbReference type="EMBL" id="SEO85208.1"/>
    </source>
</evidence>
<reference evidence="1 2" key="1">
    <citation type="submission" date="2016-10" db="EMBL/GenBank/DDBJ databases">
        <authorList>
            <person name="de Groot N.N."/>
        </authorList>
    </citation>
    <scope>NUCLEOTIDE SEQUENCE [LARGE SCALE GENOMIC DNA]</scope>
    <source>
        <strain evidence="1 2">CGMCC 1.6291</strain>
    </source>
</reference>
<organism evidence="1 2">
    <name type="scientific">Aquisalimonas asiatica</name>
    <dbReference type="NCBI Taxonomy" id="406100"/>
    <lineage>
        <taxon>Bacteria</taxon>
        <taxon>Pseudomonadati</taxon>
        <taxon>Pseudomonadota</taxon>
        <taxon>Gammaproteobacteria</taxon>
        <taxon>Chromatiales</taxon>
        <taxon>Ectothiorhodospiraceae</taxon>
        <taxon>Aquisalimonas</taxon>
    </lineage>
</organism>
<sequence>MTASSFLATHRVFTADEFGSTLNLAPSSRDSLLGYYRQRGRILPVRRGLYWVVRAGETPEICTVDPFLVASRMTDDAVLAYHTALEFHGRAYSGFSELQYKTARAARTTTFRGWRFRAVRFPKVLQQGGDLFFGVEEHDRSGQSVRVTGLERTLVDVLDRPELCGGWEELWRSVEMVEFFDLDQVVEYALLLGNATTVGKVGWFLDLHRESLMVQEEHLRILREKRPRQPRYVSRGDYGRTRFIAEWNLVVPQALAEQRWSEVA</sequence>
<dbReference type="Proteomes" id="UP000199657">
    <property type="component" value="Unassembled WGS sequence"/>
</dbReference>
<accession>A0A1H8T3W1</accession>
<dbReference type="STRING" id="406100.SAMN04488052_103377"/>
<dbReference type="RefSeq" id="WP_091642898.1">
    <property type="nucleotide sequence ID" value="NZ_FOEG01000003.1"/>
</dbReference>
<proteinExistence type="predicted"/>
<dbReference type="EMBL" id="FOEG01000003">
    <property type="protein sequence ID" value="SEO85208.1"/>
    <property type="molecule type" value="Genomic_DNA"/>
</dbReference>
<dbReference type="AlphaFoldDB" id="A0A1H8T3W1"/>
<evidence type="ECO:0000313" key="2">
    <source>
        <dbReference type="Proteomes" id="UP000199657"/>
    </source>
</evidence>
<keyword evidence="2" id="KW-1185">Reference proteome</keyword>
<protein>
    <submittedName>
        <fullName evidence="1">Transcriptional regulator, predicted component of viral defense system</fullName>
    </submittedName>
</protein>
<name>A0A1H8T3W1_9GAMM</name>
<dbReference type="OrthoDB" id="42441at2"/>